<sequence length="417" mass="45609">MPNALQSGTGTGADRQQAQEIRTAQQHQQQHEQQLLAQQQQPSLLRHQSSKDCLTANTGGPPSPSSPSKTVDPAEVTEIKKLTVTLSIVREEQVGQGPLLPSAIIMQQQEEERKRTREELEALKEAAKKKLKGKDKASATAAPVSKAHTGRKLRKEQRDTTDDEAKEKREKKKGGMFSLFGRRKGKDKDKDKDKDKASIESASSDMLRELQESGRFSGPQNSEQVVPTSSTPQQHVRASSDASKTPSWQQTPQPSPQQLLAQVSQHASQLRQPDQQHQAMSQQYLNRSPSSPPEVPSYGLQSVAVVLNNSNLYASPVALTAGLGLGLPLSCPHPGSLVLSPTADGQGVGVPELSIIRIFAGKHVQTEATFKTILLNTSTTSTDLMRQAIQRFRLSSGERGHALYCVKFFWRVTVSPL</sequence>
<feature type="compositionally biased region" description="Basic and acidic residues" evidence="1">
    <location>
        <begin position="186"/>
        <end position="198"/>
    </location>
</feature>
<dbReference type="Gene3D" id="3.10.20.90">
    <property type="entry name" value="Phosphatidylinositol 3-kinase Catalytic Subunit, Chain A, domain 1"/>
    <property type="match status" value="1"/>
</dbReference>
<feature type="compositionally biased region" description="Basic and acidic residues" evidence="1">
    <location>
        <begin position="156"/>
        <end position="168"/>
    </location>
</feature>
<accession>A0A0C3D5F6</accession>
<evidence type="ECO:0000313" key="3">
    <source>
        <dbReference type="Proteomes" id="UP000053989"/>
    </source>
</evidence>
<protein>
    <recommendedName>
        <fullName evidence="4">Ras-associating domain-containing protein</fullName>
    </recommendedName>
</protein>
<feature type="compositionally biased region" description="Low complexity" evidence="1">
    <location>
        <begin position="243"/>
        <end position="265"/>
    </location>
</feature>
<feature type="compositionally biased region" description="Polar residues" evidence="1">
    <location>
        <begin position="42"/>
        <end position="60"/>
    </location>
</feature>
<keyword evidence="3" id="KW-1185">Reference proteome</keyword>
<organism evidence="2 3">
    <name type="scientific">Scleroderma citrinum Foug A</name>
    <dbReference type="NCBI Taxonomy" id="1036808"/>
    <lineage>
        <taxon>Eukaryota</taxon>
        <taxon>Fungi</taxon>
        <taxon>Dikarya</taxon>
        <taxon>Basidiomycota</taxon>
        <taxon>Agaricomycotina</taxon>
        <taxon>Agaricomycetes</taxon>
        <taxon>Agaricomycetidae</taxon>
        <taxon>Boletales</taxon>
        <taxon>Sclerodermatineae</taxon>
        <taxon>Sclerodermataceae</taxon>
        <taxon>Scleroderma</taxon>
    </lineage>
</organism>
<feature type="compositionally biased region" description="Polar residues" evidence="1">
    <location>
        <begin position="266"/>
        <end position="289"/>
    </location>
</feature>
<dbReference type="EMBL" id="KN822264">
    <property type="protein sequence ID" value="KIM51341.1"/>
    <property type="molecule type" value="Genomic_DNA"/>
</dbReference>
<dbReference type="InterPro" id="IPR029071">
    <property type="entry name" value="Ubiquitin-like_domsf"/>
</dbReference>
<proteinExistence type="predicted"/>
<evidence type="ECO:0008006" key="4">
    <source>
        <dbReference type="Google" id="ProtNLM"/>
    </source>
</evidence>
<dbReference type="InParanoid" id="A0A0C3D5F6"/>
<dbReference type="AlphaFoldDB" id="A0A0C3D5F6"/>
<reference evidence="3" key="2">
    <citation type="submission" date="2015-01" db="EMBL/GenBank/DDBJ databases">
        <title>Evolutionary Origins and Diversification of the Mycorrhizal Mutualists.</title>
        <authorList>
            <consortium name="DOE Joint Genome Institute"/>
            <consortium name="Mycorrhizal Genomics Consortium"/>
            <person name="Kohler A."/>
            <person name="Kuo A."/>
            <person name="Nagy L.G."/>
            <person name="Floudas D."/>
            <person name="Copeland A."/>
            <person name="Barry K.W."/>
            <person name="Cichocki N."/>
            <person name="Veneault-Fourrey C."/>
            <person name="LaButti K."/>
            <person name="Lindquist E.A."/>
            <person name="Lipzen A."/>
            <person name="Lundell T."/>
            <person name="Morin E."/>
            <person name="Murat C."/>
            <person name="Riley R."/>
            <person name="Ohm R."/>
            <person name="Sun H."/>
            <person name="Tunlid A."/>
            <person name="Henrissat B."/>
            <person name="Grigoriev I.V."/>
            <person name="Hibbett D.S."/>
            <person name="Martin F."/>
        </authorList>
    </citation>
    <scope>NUCLEOTIDE SEQUENCE [LARGE SCALE GENOMIC DNA]</scope>
    <source>
        <strain evidence="3">Foug A</strain>
    </source>
</reference>
<feature type="region of interest" description="Disordered" evidence="1">
    <location>
        <begin position="1"/>
        <end position="74"/>
    </location>
</feature>
<dbReference type="SUPFAM" id="SSF54236">
    <property type="entry name" value="Ubiquitin-like"/>
    <property type="match status" value="1"/>
</dbReference>
<dbReference type="OrthoDB" id="196165at2759"/>
<gene>
    <name evidence="2" type="ORF">SCLCIDRAFT_12154</name>
</gene>
<feature type="compositionally biased region" description="Low complexity" evidence="1">
    <location>
        <begin position="15"/>
        <end position="41"/>
    </location>
</feature>
<feature type="region of interest" description="Disordered" evidence="1">
    <location>
        <begin position="91"/>
        <end position="296"/>
    </location>
</feature>
<feature type="compositionally biased region" description="Basic and acidic residues" evidence="1">
    <location>
        <begin position="110"/>
        <end position="128"/>
    </location>
</feature>
<dbReference type="HOGENOM" id="CLU_659154_0_0_1"/>
<dbReference type="Proteomes" id="UP000053989">
    <property type="component" value="Unassembled WGS sequence"/>
</dbReference>
<feature type="compositionally biased region" description="Polar residues" evidence="1">
    <location>
        <begin position="218"/>
        <end position="242"/>
    </location>
</feature>
<evidence type="ECO:0000313" key="2">
    <source>
        <dbReference type="EMBL" id="KIM51341.1"/>
    </source>
</evidence>
<reference evidence="2 3" key="1">
    <citation type="submission" date="2014-04" db="EMBL/GenBank/DDBJ databases">
        <authorList>
            <consortium name="DOE Joint Genome Institute"/>
            <person name="Kuo A."/>
            <person name="Kohler A."/>
            <person name="Nagy L.G."/>
            <person name="Floudas D."/>
            <person name="Copeland A."/>
            <person name="Barry K.W."/>
            <person name="Cichocki N."/>
            <person name="Veneault-Fourrey C."/>
            <person name="LaButti K."/>
            <person name="Lindquist E.A."/>
            <person name="Lipzen A."/>
            <person name="Lundell T."/>
            <person name="Morin E."/>
            <person name="Murat C."/>
            <person name="Sun H."/>
            <person name="Tunlid A."/>
            <person name="Henrissat B."/>
            <person name="Grigoriev I.V."/>
            <person name="Hibbett D.S."/>
            <person name="Martin F."/>
            <person name="Nordberg H.P."/>
            <person name="Cantor M.N."/>
            <person name="Hua S.X."/>
        </authorList>
    </citation>
    <scope>NUCLEOTIDE SEQUENCE [LARGE SCALE GENOMIC DNA]</scope>
    <source>
        <strain evidence="2 3">Foug A</strain>
    </source>
</reference>
<dbReference type="STRING" id="1036808.A0A0C3D5F6"/>
<name>A0A0C3D5F6_9AGAM</name>
<evidence type="ECO:0000256" key="1">
    <source>
        <dbReference type="SAM" id="MobiDB-lite"/>
    </source>
</evidence>